<feature type="compositionally biased region" description="Gly residues" evidence="18">
    <location>
        <begin position="312"/>
        <end position="322"/>
    </location>
</feature>
<keyword evidence="6" id="KW-0677">Repeat</keyword>
<feature type="region of interest" description="Disordered" evidence="18">
    <location>
        <begin position="530"/>
        <end position="611"/>
    </location>
</feature>
<evidence type="ECO:0000256" key="9">
    <source>
        <dbReference type="ARBA" id="ARBA00022833"/>
    </source>
</evidence>
<keyword evidence="7 17" id="KW-0863">Zinc-finger</keyword>
<feature type="region of interest" description="Disordered" evidence="18">
    <location>
        <begin position="215"/>
        <end position="341"/>
    </location>
</feature>
<keyword evidence="3" id="KW-1017">Isopeptide bond</keyword>
<evidence type="ECO:0000256" key="8">
    <source>
        <dbReference type="ARBA" id="ARBA00022782"/>
    </source>
</evidence>
<evidence type="ECO:0000259" key="19">
    <source>
        <dbReference type="PROSITE" id="PS50157"/>
    </source>
</evidence>
<dbReference type="GO" id="GO:0005634">
    <property type="term" value="C:nucleus"/>
    <property type="evidence" value="ECO:0007669"/>
    <property type="project" value="UniProtKB-ARBA"/>
</dbReference>
<dbReference type="InterPro" id="IPR000210">
    <property type="entry name" value="BTB/POZ_dom"/>
</dbReference>
<feature type="region of interest" description="Disordered" evidence="18">
    <location>
        <begin position="114"/>
        <end position="151"/>
    </location>
</feature>
<dbReference type="SUPFAM" id="SSF54695">
    <property type="entry name" value="POZ domain"/>
    <property type="match status" value="1"/>
</dbReference>
<gene>
    <name evidence="20" type="ORF">TREES_T100014134</name>
</gene>
<evidence type="ECO:0000256" key="16">
    <source>
        <dbReference type="ARBA" id="ARBA00083478"/>
    </source>
</evidence>
<dbReference type="PANTHER" id="PTHR46105:SF4">
    <property type="entry name" value="ZINC FINGER AND BTB DOMAIN-CONTAINING PROTEIN 7B"/>
    <property type="match status" value="1"/>
</dbReference>
<keyword evidence="8" id="KW-0221">Differentiation</keyword>
<dbReference type="InterPro" id="IPR036236">
    <property type="entry name" value="Znf_C2H2_sf"/>
</dbReference>
<dbReference type="GO" id="GO:0030154">
    <property type="term" value="P:cell differentiation"/>
    <property type="evidence" value="ECO:0007669"/>
    <property type="project" value="UniProtKB-KW"/>
</dbReference>
<dbReference type="GO" id="GO:0000981">
    <property type="term" value="F:DNA-binding transcription factor activity, RNA polymerase II-specific"/>
    <property type="evidence" value="ECO:0007669"/>
    <property type="project" value="TreeGrafter"/>
</dbReference>
<evidence type="ECO:0000256" key="13">
    <source>
        <dbReference type="ARBA" id="ARBA00070668"/>
    </source>
</evidence>
<name>L9KMR8_TUPCH</name>
<dbReference type="Pfam" id="PF00096">
    <property type="entry name" value="zf-C2H2"/>
    <property type="match status" value="2"/>
</dbReference>
<evidence type="ECO:0000256" key="14">
    <source>
        <dbReference type="ARBA" id="ARBA00078335"/>
    </source>
</evidence>
<dbReference type="FunFam" id="3.30.160.60:FF:000202">
    <property type="entry name" value="Zinc finger protein 574"/>
    <property type="match status" value="1"/>
</dbReference>
<reference evidence="21" key="2">
    <citation type="journal article" date="2013" name="Nat. Commun.">
        <title>Genome of the Chinese tree shrew.</title>
        <authorList>
            <person name="Fan Y."/>
            <person name="Huang Z.Y."/>
            <person name="Cao C.C."/>
            <person name="Chen C.S."/>
            <person name="Chen Y.X."/>
            <person name="Fan D.D."/>
            <person name="He J."/>
            <person name="Hou H.L."/>
            <person name="Hu L."/>
            <person name="Hu X.T."/>
            <person name="Jiang X.T."/>
            <person name="Lai R."/>
            <person name="Lang Y.S."/>
            <person name="Liang B."/>
            <person name="Liao S.G."/>
            <person name="Mu D."/>
            <person name="Ma Y.Y."/>
            <person name="Niu Y.Y."/>
            <person name="Sun X.Q."/>
            <person name="Xia J.Q."/>
            <person name="Xiao J."/>
            <person name="Xiong Z.Q."/>
            <person name="Xu L."/>
            <person name="Yang L."/>
            <person name="Zhang Y."/>
            <person name="Zhao W."/>
            <person name="Zhao X.D."/>
            <person name="Zheng Y.T."/>
            <person name="Zhou J.M."/>
            <person name="Zhu Y.B."/>
            <person name="Zhang G.J."/>
            <person name="Wang J."/>
            <person name="Yao Y.G."/>
        </authorList>
    </citation>
    <scope>NUCLEOTIDE SEQUENCE [LARGE SCALE GENOMIC DNA]</scope>
</reference>
<dbReference type="GO" id="GO:0000978">
    <property type="term" value="F:RNA polymerase II cis-regulatory region sequence-specific DNA binding"/>
    <property type="evidence" value="ECO:0007669"/>
    <property type="project" value="TreeGrafter"/>
</dbReference>
<evidence type="ECO:0000256" key="4">
    <source>
        <dbReference type="ARBA" id="ARBA00022553"/>
    </source>
</evidence>
<sequence length="611" mass="65496">MQPRTHPLAQTLPFSLRGALRDAGLRVPVIKMGTGWEGLQQTLKEVAYILLCCWMGHETTSEESSVDPALSRAIWQTCPNSGPSSEADLGWTGAGPVARSSLPLQQDLALQARHRPEQGPKPPGLAGDALLPTPCASAAPASGPDGREAAGGAGAGVCELDFVGPEALGALLEFAYTATLTTSSANMPAVLQAARLLEIPCVIAACMEILQGSGLEAPSPDEDDCERARQYQEAFPTATASASASGVHNGEDSPPQVPLPPPPPPPRPVARRSRKPRKAFLQTKGARANHLVPEVPSVPTHPLTYEEEEVVGRGGSSGGSGLGDSYSPPTGTASPPEGPLSYEAYEGEEEEEELVYPPAYALAQGSGPPLSPEELGSDEDAIDPDLMAYLSSLHQDALTPGLDGQDKLVRKRRSQMPQECPVCHKIIHGAGKLPRHMRTHTGEKPFACEVCGVRFTRNDKLKIHMRKHTGERPYSCPHCPARFLHSYDLKNHMHLHTGDRPYECHLCHKAFAKEDHLQRHLKGQNCLEVRTRRRRKDDAPPHYPPPSATTPSPAGLDLSNGHLDSFRLSLARFWEQSAPTGPPVSTPGPPDDDDEEGAPTTPQAEGAMESS</sequence>
<accession>L9KMR8</accession>
<evidence type="ECO:0000256" key="1">
    <source>
        <dbReference type="ARBA" id="ARBA00022473"/>
    </source>
</evidence>
<dbReference type="Proteomes" id="UP000011518">
    <property type="component" value="Unassembled WGS sequence"/>
</dbReference>
<keyword evidence="21" id="KW-1185">Reference proteome</keyword>
<evidence type="ECO:0000313" key="21">
    <source>
        <dbReference type="Proteomes" id="UP000011518"/>
    </source>
</evidence>
<dbReference type="FunFam" id="3.30.160.60:FF:000673">
    <property type="entry name" value="Zinc finger and BTB domain-containing 7B"/>
    <property type="match status" value="1"/>
</dbReference>
<evidence type="ECO:0000256" key="2">
    <source>
        <dbReference type="ARBA" id="ARBA00022491"/>
    </source>
</evidence>
<dbReference type="SUPFAM" id="SSF57667">
    <property type="entry name" value="beta-beta-alpha zinc fingers"/>
    <property type="match status" value="2"/>
</dbReference>
<feature type="compositionally biased region" description="Basic residues" evidence="18">
    <location>
        <begin position="269"/>
        <end position="278"/>
    </location>
</feature>
<comment type="subunit">
    <text evidence="12">Homodimerizes. Interacts with NCL, NEDD4 and YBX1. Interacts with HNRNPU (via RNA-binding RGG-box region); the interaction facilitates the recruitment of long non-coding RNA Blnc1 by ZBTB7B. Interacts with HDAC4 and HDAC5; the interaction allows the recruitment of HDAC4 and HDAC5 on CD8 loci for deacetylation and possible inhibition of CD8 genes expression.</text>
</comment>
<dbReference type="Gene3D" id="3.30.160.60">
    <property type="entry name" value="Classic Zinc Finger"/>
    <property type="match status" value="4"/>
</dbReference>
<keyword evidence="4" id="KW-0597">Phosphoprotein</keyword>
<evidence type="ECO:0000256" key="3">
    <source>
        <dbReference type="ARBA" id="ARBA00022499"/>
    </source>
</evidence>
<feature type="domain" description="C2H2-type" evidence="19">
    <location>
        <begin position="474"/>
        <end position="501"/>
    </location>
</feature>
<dbReference type="FunFam" id="3.30.160.60:FF:000115">
    <property type="entry name" value="Zinc finger and BTB domain containing 7C"/>
    <property type="match status" value="1"/>
</dbReference>
<evidence type="ECO:0000256" key="12">
    <source>
        <dbReference type="ARBA" id="ARBA00062741"/>
    </source>
</evidence>
<dbReference type="eggNOG" id="KOG1721">
    <property type="taxonomic scope" value="Eukaryota"/>
</dbReference>
<keyword evidence="5" id="KW-0479">Metal-binding</keyword>
<evidence type="ECO:0000256" key="15">
    <source>
        <dbReference type="ARBA" id="ARBA00081658"/>
    </source>
</evidence>
<dbReference type="Gene3D" id="3.30.710.10">
    <property type="entry name" value="Potassium Channel Kv1.1, Chain A"/>
    <property type="match status" value="1"/>
</dbReference>
<keyword evidence="9" id="KW-0862">Zinc</keyword>
<dbReference type="Pfam" id="PF15221">
    <property type="entry name" value="LEP503"/>
    <property type="match status" value="1"/>
</dbReference>
<dbReference type="EMBL" id="KB320819">
    <property type="protein sequence ID" value="ELW62437.1"/>
    <property type="molecule type" value="Genomic_DNA"/>
</dbReference>
<keyword evidence="1" id="KW-0217">Developmental protein</keyword>
<keyword evidence="2" id="KW-0678">Repressor</keyword>
<feature type="compositionally biased region" description="Pro residues" evidence="18">
    <location>
        <begin position="255"/>
        <end position="268"/>
    </location>
</feature>
<proteinExistence type="predicted"/>
<dbReference type="AlphaFoldDB" id="L9KMR8"/>
<dbReference type="PROSITE" id="PS00028">
    <property type="entry name" value="ZINC_FINGER_C2H2_1"/>
    <property type="match status" value="3"/>
</dbReference>
<dbReference type="FunCoup" id="L9KMR8">
    <property type="interactions" value="474"/>
</dbReference>
<evidence type="ECO:0000256" key="6">
    <source>
        <dbReference type="ARBA" id="ARBA00022737"/>
    </source>
</evidence>
<dbReference type="InterPro" id="IPR050457">
    <property type="entry name" value="ZnFinger_BTB_dom_contain"/>
</dbReference>
<evidence type="ECO:0000256" key="18">
    <source>
        <dbReference type="SAM" id="MobiDB-lite"/>
    </source>
</evidence>
<dbReference type="InterPro" id="IPR013087">
    <property type="entry name" value="Znf_C2H2_type"/>
</dbReference>
<dbReference type="GO" id="GO:0008270">
    <property type="term" value="F:zinc ion binding"/>
    <property type="evidence" value="ECO:0007669"/>
    <property type="project" value="UniProtKB-KW"/>
</dbReference>
<dbReference type="InParanoid" id="L9KMR8"/>
<dbReference type="SMART" id="SM00355">
    <property type="entry name" value="ZnF_C2H2"/>
    <property type="match status" value="4"/>
</dbReference>
<dbReference type="FunFam" id="3.30.160.60:FF:000572">
    <property type="entry name" value="Zinc finger and BTB domain containing 7C"/>
    <property type="match status" value="1"/>
</dbReference>
<feature type="domain" description="C2H2-type" evidence="19">
    <location>
        <begin position="446"/>
        <end position="473"/>
    </location>
</feature>
<organism evidence="20 21">
    <name type="scientific">Tupaia chinensis</name>
    <name type="common">Chinese tree shrew</name>
    <name type="synonym">Tupaia belangeri chinensis</name>
    <dbReference type="NCBI Taxonomy" id="246437"/>
    <lineage>
        <taxon>Eukaryota</taxon>
        <taxon>Metazoa</taxon>
        <taxon>Chordata</taxon>
        <taxon>Craniata</taxon>
        <taxon>Vertebrata</taxon>
        <taxon>Euteleostomi</taxon>
        <taxon>Mammalia</taxon>
        <taxon>Eutheria</taxon>
        <taxon>Euarchontoglires</taxon>
        <taxon>Scandentia</taxon>
        <taxon>Tupaiidae</taxon>
        <taxon>Tupaia</taxon>
    </lineage>
</organism>
<feature type="domain" description="C2H2-type" evidence="19">
    <location>
        <begin position="418"/>
        <end position="445"/>
    </location>
</feature>
<evidence type="ECO:0000256" key="17">
    <source>
        <dbReference type="PROSITE-ProRule" id="PRU00042"/>
    </source>
</evidence>
<dbReference type="PANTHER" id="PTHR46105">
    <property type="entry name" value="AGAP004733-PA"/>
    <property type="match status" value="1"/>
</dbReference>
<evidence type="ECO:0000256" key="5">
    <source>
        <dbReference type="ARBA" id="ARBA00022723"/>
    </source>
</evidence>
<reference evidence="21" key="1">
    <citation type="submission" date="2012-07" db="EMBL/GenBank/DDBJ databases">
        <title>Genome of the Chinese tree shrew, a rising model animal genetically related to primates.</title>
        <authorList>
            <person name="Zhang G."/>
            <person name="Fan Y."/>
            <person name="Yao Y."/>
            <person name="Huang Z."/>
        </authorList>
    </citation>
    <scope>NUCLEOTIDE SEQUENCE [LARGE SCALE GENOMIC DNA]</scope>
</reference>
<evidence type="ECO:0000256" key="10">
    <source>
        <dbReference type="ARBA" id="ARBA00022843"/>
    </source>
</evidence>
<keyword evidence="10" id="KW-0832">Ubl conjugation</keyword>
<dbReference type="STRING" id="246437.L9KMR8"/>
<feature type="domain" description="C2H2-type" evidence="19">
    <location>
        <begin position="502"/>
        <end position="535"/>
    </location>
</feature>
<evidence type="ECO:0000256" key="7">
    <source>
        <dbReference type="ARBA" id="ARBA00022771"/>
    </source>
</evidence>
<dbReference type="PROSITE" id="PS50157">
    <property type="entry name" value="ZINC_FINGER_C2H2_2"/>
    <property type="match status" value="4"/>
</dbReference>
<feature type="compositionally biased region" description="Pro residues" evidence="18">
    <location>
        <begin position="580"/>
        <end position="589"/>
    </location>
</feature>
<dbReference type="InterPro" id="IPR029194">
    <property type="entry name" value="LEP503"/>
</dbReference>
<evidence type="ECO:0000256" key="11">
    <source>
        <dbReference type="ARBA" id="ARBA00022990"/>
    </source>
</evidence>
<dbReference type="InterPro" id="IPR011333">
    <property type="entry name" value="SKP1/BTB/POZ_sf"/>
</dbReference>
<dbReference type="GO" id="GO:0010628">
    <property type="term" value="P:positive regulation of gene expression"/>
    <property type="evidence" value="ECO:0007669"/>
    <property type="project" value="TreeGrafter"/>
</dbReference>
<protein>
    <recommendedName>
        <fullName evidence="13">Zinc finger and BTB domain-containing protein 7B</fullName>
    </recommendedName>
    <alternativeName>
        <fullName evidence="14">Krueppel-related zinc finger protein cKrox</fullName>
    </alternativeName>
    <alternativeName>
        <fullName evidence="16">T-helper-inducing POZ/Krueppel-like factor</fullName>
    </alternativeName>
    <alternativeName>
        <fullName evidence="15">Zinc finger protein Th-POK</fullName>
    </alternativeName>
</protein>
<evidence type="ECO:0000313" key="20">
    <source>
        <dbReference type="EMBL" id="ELW62437.1"/>
    </source>
</evidence>
<dbReference type="Pfam" id="PF00651">
    <property type="entry name" value="BTB"/>
    <property type="match status" value="1"/>
</dbReference>
<keyword evidence="11" id="KW-0007">Acetylation</keyword>